<reference evidence="3 4" key="1">
    <citation type="submission" date="2024-10" db="EMBL/GenBank/DDBJ databases">
        <title>Updated reference genomes for cyclostephanoid diatoms.</title>
        <authorList>
            <person name="Roberts W.R."/>
            <person name="Alverson A.J."/>
        </authorList>
    </citation>
    <scope>NUCLEOTIDE SEQUENCE [LARGE SCALE GENOMIC DNA]</scope>
    <source>
        <strain evidence="3 4">AJA276-08</strain>
    </source>
</reference>
<keyword evidence="1" id="KW-0175">Coiled coil</keyword>
<evidence type="ECO:0000256" key="2">
    <source>
        <dbReference type="SAM" id="MobiDB-lite"/>
    </source>
</evidence>
<dbReference type="Proteomes" id="UP001530315">
    <property type="component" value="Unassembled WGS sequence"/>
</dbReference>
<feature type="coiled-coil region" evidence="1">
    <location>
        <begin position="231"/>
        <end position="321"/>
    </location>
</feature>
<feature type="compositionally biased region" description="Low complexity" evidence="2">
    <location>
        <begin position="132"/>
        <end position="147"/>
    </location>
</feature>
<feature type="coiled-coil region" evidence="1">
    <location>
        <begin position="357"/>
        <end position="398"/>
    </location>
</feature>
<feature type="compositionally biased region" description="Basic and acidic residues" evidence="2">
    <location>
        <begin position="185"/>
        <end position="196"/>
    </location>
</feature>
<evidence type="ECO:0000256" key="1">
    <source>
        <dbReference type="SAM" id="Coils"/>
    </source>
</evidence>
<feature type="compositionally biased region" description="Basic and acidic residues" evidence="2">
    <location>
        <begin position="460"/>
        <end position="469"/>
    </location>
</feature>
<accession>A0ABD3MDJ2</accession>
<name>A0ABD3MDJ2_9STRA</name>
<evidence type="ECO:0000313" key="3">
    <source>
        <dbReference type="EMBL" id="KAL3761667.1"/>
    </source>
</evidence>
<keyword evidence="4" id="KW-1185">Reference proteome</keyword>
<feature type="compositionally biased region" description="Polar residues" evidence="2">
    <location>
        <begin position="525"/>
        <end position="534"/>
    </location>
</feature>
<feature type="region of interest" description="Disordered" evidence="2">
    <location>
        <begin position="460"/>
        <end position="480"/>
    </location>
</feature>
<sequence length="682" mass="74571">MPIASNDATNDADARPGAPPDHYFDEIDDAMETRGEAEGAGDRGGVDAPYDAPATDASEERDDEEKGGSNDAYGAENAGTSEGSGLSGGQIFANRDDAVNPSDDSGVDPSGTASKYFSATNENDGDEGSVDGSWKATTSKGGKSSGSRNHKQDDFVKNGARVKAILTSALRAVVDGMSSNTAAHSGDRKVRIESQRDGTLNDDDGHARKNAQTKAKYAHVLELAHEKAGECMALKRKLNESQSLVEILQNESLASQDANTHLKTRIDQTREALQIAGANAANARAEADASNARVESLTGQLNDLQSVIEETKRGMEVVRREHDEVSRAARSIEGRLIQVESELIRAARVKKDAVEERDVLKRRTEESEKLARELQDKVDDYRDKVRMMKKDMLEMEELEKVRSDRTRSIELEVKDARAGLLEATSAVAEAESTVTSLRSVVEELRSENECLHDQMNAIRDGHTKDRTKQNEAQSVAEREAQKWKIKCEEKDEEIRKLTMDKTSSDAEVAALRSRVANMERRINDSSKQLSQLENTSSASSSVTPHTSNSLGLIDSLSANVPVVSDETRKRKIVAELPMRETFSKTTLSETSRQLTYSYTKENLPNANMPDQHQTGGSLYGVPARKVGTTRNNCCLCSKEGGMMLRCQCGDIGCNMRGHAICIGKFRDSEKNDFGPTILCGRM</sequence>
<feature type="region of interest" description="Disordered" evidence="2">
    <location>
        <begin position="1"/>
        <end position="156"/>
    </location>
</feature>
<gene>
    <name evidence="3" type="ORF">ACHAW5_002647</name>
</gene>
<proteinExistence type="predicted"/>
<evidence type="ECO:0000313" key="4">
    <source>
        <dbReference type="Proteomes" id="UP001530315"/>
    </source>
</evidence>
<organism evidence="3 4">
    <name type="scientific">Stephanodiscus triporus</name>
    <dbReference type="NCBI Taxonomy" id="2934178"/>
    <lineage>
        <taxon>Eukaryota</taxon>
        <taxon>Sar</taxon>
        <taxon>Stramenopiles</taxon>
        <taxon>Ochrophyta</taxon>
        <taxon>Bacillariophyta</taxon>
        <taxon>Coscinodiscophyceae</taxon>
        <taxon>Thalassiosirophycidae</taxon>
        <taxon>Stephanodiscales</taxon>
        <taxon>Stephanodiscaceae</taxon>
        <taxon>Stephanodiscus</taxon>
    </lineage>
</organism>
<feature type="compositionally biased region" description="Low complexity" evidence="2">
    <location>
        <begin position="535"/>
        <end position="549"/>
    </location>
</feature>
<dbReference type="SUPFAM" id="SSF57997">
    <property type="entry name" value="Tropomyosin"/>
    <property type="match status" value="1"/>
</dbReference>
<comment type="caution">
    <text evidence="3">The sequence shown here is derived from an EMBL/GenBank/DDBJ whole genome shotgun (WGS) entry which is preliminary data.</text>
</comment>
<dbReference type="EMBL" id="JALLAZ020001847">
    <property type="protein sequence ID" value="KAL3761667.1"/>
    <property type="molecule type" value="Genomic_DNA"/>
</dbReference>
<protein>
    <submittedName>
        <fullName evidence="3">Uncharacterized protein</fullName>
    </submittedName>
</protein>
<feature type="region of interest" description="Disordered" evidence="2">
    <location>
        <begin position="519"/>
        <end position="552"/>
    </location>
</feature>
<feature type="region of interest" description="Disordered" evidence="2">
    <location>
        <begin position="179"/>
        <end position="208"/>
    </location>
</feature>
<feature type="compositionally biased region" description="Polar residues" evidence="2">
    <location>
        <begin position="111"/>
        <end position="122"/>
    </location>
</feature>
<dbReference type="AlphaFoldDB" id="A0ABD3MDJ2"/>
<feature type="compositionally biased region" description="Basic and acidic residues" evidence="2">
    <location>
        <begin position="31"/>
        <end position="45"/>
    </location>
</feature>